<sequence length="118" mass="13104">MVKCPNCGMEMPRDPNFVLRLKQWVGLIKEPLRPAPDGLCASESGQPHLTLGDVEPGGEAIIERFLDPNHVRKFLSLGVLPGTTVKVLKQFPAVLVRVGYSEFAFDRDLAHTVQVRKL</sequence>
<proteinExistence type="predicted"/>
<organism evidence="3 4">
    <name type="scientific">Sumerlaea chitinivorans</name>
    <dbReference type="NCBI Taxonomy" id="2250252"/>
    <lineage>
        <taxon>Bacteria</taxon>
        <taxon>Candidatus Sumerlaeota</taxon>
        <taxon>Candidatus Sumerlaeia</taxon>
        <taxon>Candidatus Sumerlaeales</taxon>
        <taxon>Candidatus Sumerlaeaceae</taxon>
        <taxon>Candidatus Sumerlaea</taxon>
    </lineage>
</organism>
<keyword evidence="1" id="KW-0408">Iron</keyword>
<dbReference type="SMART" id="SM00899">
    <property type="entry name" value="FeoA"/>
    <property type="match status" value="1"/>
</dbReference>
<dbReference type="GO" id="GO:0046914">
    <property type="term" value="F:transition metal ion binding"/>
    <property type="evidence" value="ECO:0007669"/>
    <property type="project" value="InterPro"/>
</dbReference>
<dbReference type="InterPro" id="IPR038157">
    <property type="entry name" value="FeoA_core_dom"/>
</dbReference>
<protein>
    <recommendedName>
        <fullName evidence="2">Ferrous iron transporter FeoA-like domain-containing protein</fullName>
    </recommendedName>
</protein>
<evidence type="ECO:0000313" key="4">
    <source>
        <dbReference type="Proteomes" id="UP000262583"/>
    </source>
</evidence>
<dbReference type="SUPFAM" id="SSF50037">
    <property type="entry name" value="C-terminal domain of transcriptional repressors"/>
    <property type="match status" value="1"/>
</dbReference>
<name>A0A2Z4Y716_SUMC1</name>
<accession>A0A2Z4Y716</accession>
<gene>
    <name evidence="3" type="ORF">BRCON_1841</name>
</gene>
<evidence type="ECO:0000313" key="3">
    <source>
        <dbReference type="EMBL" id="AXA36618.1"/>
    </source>
</evidence>
<dbReference type="Gene3D" id="2.30.30.90">
    <property type="match status" value="1"/>
</dbReference>
<evidence type="ECO:0000256" key="1">
    <source>
        <dbReference type="ARBA" id="ARBA00023004"/>
    </source>
</evidence>
<dbReference type="KEGG" id="schv:BRCON_1841"/>
<dbReference type="InterPro" id="IPR007167">
    <property type="entry name" value="Fe-transptr_FeoA-like"/>
</dbReference>
<reference evidence="3 4" key="1">
    <citation type="submission" date="2018-05" db="EMBL/GenBank/DDBJ databases">
        <title>A metagenomic window into the 2 km-deep terrestrial subsurface aquifer revealed taxonomically and functionally diverse microbial community comprising novel uncultured bacterial lineages.</title>
        <authorList>
            <person name="Kadnikov V.V."/>
            <person name="Mardanov A.V."/>
            <person name="Beletsky A.V."/>
            <person name="Banks D."/>
            <person name="Pimenov N.V."/>
            <person name="Frank Y.A."/>
            <person name="Karnachuk O.V."/>
            <person name="Ravin N.V."/>
        </authorList>
    </citation>
    <scope>NUCLEOTIDE SEQUENCE [LARGE SCALE GENOMIC DNA]</scope>
    <source>
        <strain evidence="3">BY</strain>
    </source>
</reference>
<dbReference type="EMBL" id="CP030759">
    <property type="protein sequence ID" value="AXA36618.1"/>
    <property type="molecule type" value="Genomic_DNA"/>
</dbReference>
<dbReference type="AlphaFoldDB" id="A0A2Z4Y716"/>
<dbReference type="Pfam" id="PF04023">
    <property type="entry name" value="FeoA"/>
    <property type="match status" value="1"/>
</dbReference>
<dbReference type="Proteomes" id="UP000262583">
    <property type="component" value="Chromosome"/>
</dbReference>
<evidence type="ECO:0000259" key="2">
    <source>
        <dbReference type="SMART" id="SM00899"/>
    </source>
</evidence>
<dbReference type="InterPro" id="IPR008988">
    <property type="entry name" value="Transcriptional_repressor_C"/>
</dbReference>
<feature type="domain" description="Ferrous iron transporter FeoA-like" evidence="2">
    <location>
        <begin position="49"/>
        <end position="117"/>
    </location>
</feature>